<dbReference type="InterPro" id="IPR032675">
    <property type="entry name" value="LRR_dom_sf"/>
</dbReference>
<dbReference type="AlphaFoldDB" id="A0AAD3CVD1"/>
<comment type="caution">
    <text evidence="1">The sequence shown here is derived from an EMBL/GenBank/DDBJ whole genome shotgun (WGS) entry which is preliminary data.</text>
</comment>
<evidence type="ECO:0000313" key="2">
    <source>
        <dbReference type="Proteomes" id="UP001054902"/>
    </source>
</evidence>
<keyword evidence="2" id="KW-1185">Reference proteome</keyword>
<accession>A0AAD3CVD1</accession>
<gene>
    <name evidence="1" type="ORF">CTEN210_08322</name>
</gene>
<sequence>MKSKLGKSLTDTEWVEIVALGPGIRMYKGKKTHFYNGEKIWEGMLTFIRHNLVYNWEERQTWEVIIVLPGVEIIPWNTFNGCSNLETVIMPDTVKRIEVGAFCQCKCLVYIRLSRNLEYIGNWAFDSCALLETVIMPDTVKRIEVGAFCQCKCLVYIRLSRNLEYIGESAFESCESLTSIFIPPSCRKIDDKAFLRCTHLLMVVKKKQDRNLGRRIYQGTAFIKKLTSECVKHGFYNQQSKEAAVQWIRSIQQGEAKALHSACASCNPVFETIYALVKQRGIKAMRMENLFGFTPSHFLSANPYSEIEEGDLVKKYILEMMGEVV</sequence>
<organism evidence="1 2">
    <name type="scientific">Chaetoceros tenuissimus</name>
    <dbReference type="NCBI Taxonomy" id="426638"/>
    <lineage>
        <taxon>Eukaryota</taxon>
        <taxon>Sar</taxon>
        <taxon>Stramenopiles</taxon>
        <taxon>Ochrophyta</taxon>
        <taxon>Bacillariophyta</taxon>
        <taxon>Coscinodiscophyceae</taxon>
        <taxon>Chaetocerotophycidae</taxon>
        <taxon>Chaetocerotales</taxon>
        <taxon>Chaetocerotaceae</taxon>
        <taxon>Chaetoceros</taxon>
    </lineage>
</organism>
<dbReference type="InterPro" id="IPR026906">
    <property type="entry name" value="LRR_5"/>
</dbReference>
<dbReference type="SUPFAM" id="SSF52058">
    <property type="entry name" value="L domain-like"/>
    <property type="match status" value="1"/>
</dbReference>
<dbReference type="PANTHER" id="PTHR45661:SF3">
    <property type="entry name" value="IG-LIKE DOMAIN-CONTAINING PROTEIN"/>
    <property type="match status" value="1"/>
</dbReference>
<dbReference type="EMBL" id="BLLK01000045">
    <property type="protein sequence ID" value="GFH51846.1"/>
    <property type="molecule type" value="Genomic_DNA"/>
</dbReference>
<name>A0AAD3CVD1_9STRA</name>
<dbReference type="Gene3D" id="3.80.10.10">
    <property type="entry name" value="Ribonuclease Inhibitor"/>
    <property type="match status" value="1"/>
</dbReference>
<evidence type="ECO:0008006" key="3">
    <source>
        <dbReference type="Google" id="ProtNLM"/>
    </source>
</evidence>
<proteinExistence type="predicted"/>
<dbReference type="Pfam" id="PF13306">
    <property type="entry name" value="LRR_5"/>
    <property type="match status" value="1"/>
</dbReference>
<dbReference type="PANTHER" id="PTHR45661">
    <property type="entry name" value="SURFACE ANTIGEN"/>
    <property type="match status" value="1"/>
</dbReference>
<protein>
    <recommendedName>
        <fullName evidence="3">Leucine-rich repeat domain-containing protein</fullName>
    </recommendedName>
</protein>
<dbReference type="InterPro" id="IPR053139">
    <property type="entry name" value="Surface_bspA-like"/>
</dbReference>
<dbReference type="Proteomes" id="UP001054902">
    <property type="component" value="Unassembled WGS sequence"/>
</dbReference>
<evidence type="ECO:0000313" key="1">
    <source>
        <dbReference type="EMBL" id="GFH51846.1"/>
    </source>
</evidence>
<reference evidence="1 2" key="1">
    <citation type="journal article" date="2021" name="Sci. Rep.">
        <title>The genome of the diatom Chaetoceros tenuissimus carries an ancient integrated fragment of an extant virus.</title>
        <authorList>
            <person name="Hongo Y."/>
            <person name="Kimura K."/>
            <person name="Takaki Y."/>
            <person name="Yoshida Y."/>
            <person name="Baba S."/>
            <person name="Kobayashi G."/>
            <person name="Nagasaki K."/>
            <person name="Hano T."/>
            <person name="Tomaru Y."/>
        </authorList>
    </citation>
    <scope>NUCLEOTIDE SEQUENCE [LARGE SCALE GENOMIC DNA]</scope>
    <source>
        <strain evidence="1 2">NIES-3715</strain>
    </source>
</reference>